<dbReference type="EMBL" id="GGEC01016959">
    <property type="protein sequence ID" value="MBW97442.1"/>
    <property type="molecule type" value="Transcribed_RNA"/>
</dbReference>
<feature type="signal peptide" evidence="2">
    <location>
        <begin position="1"/>
        <end position="24"/>
    </location>
</feature>
<sequence>MYILLLKLLLKFLRFLHYLFVSHWFSCFNYVPQYPTTCSKTSAISSLLSSTGLNGIHLKIPCINMCPLNSFTNAQVFKHPHIPKWEIAGGKQERQRGERVVKATAINRRPPSSKDGNEEIRT</sequence>
<feature type="chain" id="PRO_5015164964" evidence="2">
    <location>
        <begin position="25"/>
        <end position="122"/>
    </location>
</feature>
<proteinExistence type="predicted"/>
<evidence type="ECO:0000313" key="3">
    <source>
        <dbReference type="EMBL" id="MBW97442.1"/>
    </source>
</evidence>
<keyword evidence="2" id="KW-0732">Signal</keyword>
<evidence type="ECO:0000256" key="2">
    <source>
        <dbReference type="SAM" id="SignalP"/>
    </source>
</evidence>
<protein>
    <submittedName>
        <fullName evidence="3">Uncharacterized protein</fullName>
    </submittedName>
</protein>
<feature type="region of interest" description="Disordered" evidence="1">
    <location>
        <begin position="90"/>
        <end position="122"/>
    </location>
</feature>
<accession>A0A2P2JVF5</accession>
<evidence type="ECO:0000256" key="1">
    <source>
        <dbReference type="SAM" id="MobiDB-lite"/>
    </source>
</evidence>
<dbReference type="AlphaFoldDB" id="A0A2P2JVF5"/>
<name>A0A2P2JVF5_RHIMU</name>
<organism evidence="3">
    <name type="scientific">Rhizophora mucronata</name>
    <name type="common">Asiatic mangrove</name>
    <dbReference type="NCBI Taxonomy" id="61149"/>
    <lineage>
        <taxon>Eukaryota</taxon>
        <taxon>Viridiplantae</taxon>
        <taxon>Streptophyta</taxon>
        <taxon>Embryophyta</taxon>
        <taxon>Tracheophyta</taxon>
        <taxon>Spermatophyta</taxon>
        <taxon>Magnoliopsida</taxon>
        <taxon>eudicotyledons</taxon>
        <taxon>Gunneridae</taxon>
        <taxon>Pentapetalae</taxon>
        <taxon>rosids</taxon>
        <taxon>fabids</taxon>
        <taxon>Malpighiales</taxon>
        <taxon>Rhizophoraceae</taxon>
        <taxon>Rhizophora</taxon>
    </lineage>
</organism>
<reference evidence="3" key="1">
    <citation type="submission" date="2018-02" db="EMBL/GenBank/DDBJ databases">
        <title>Rhizophora mucronata_Transcriptome.</title>
        <authorList>
            <person name="Meera S.P."/>
            <person name="Sreeshan A."/>
            <person name="Augustine A."/>
        </authorList>
    </citation>
    <scope>NUCLEOTIDE SEQUENCE</scope>
    <source>
        <tissue evidence="3">Leaf</tissue>
    </source>
</reference>
<feature type="compositionally biased region" description="Basic and acidic residues" evidence="1">
    <location>
        <begin position="91"/>
        <end position="101"/>
    </location>
</feature>